<dbReference type="InterPro" id="IPR011032">
    <property type="entry name" value="GroES-like_sf"/>
</dbReference>
<dbReference type="GO" id="GO:0016491">
    <property type="term" value="F:oxidoreductase activity"/>
    <property type="evidence" value="ECO:0007669"/>
    <property type="project" value="InterPro"/>
</dbReference>
<dbReference type="InterPro" id="IPR052733">
    <property type="entry name" value="Chloroplast_QOR"/>
</dbReference>
<dbReference type="RefSeq" id="XP_026601092.1">
    <property type="nucleotide sequence ID" value="XM_026750088.1"/>
</dbReference>
<dbReference type="PANTHER" id="PTHR44013">
    <property type="entry name" value="ZINC-TYPE ALCOHOL DEHYDROGENASE-LIKE PROTEIN C16A3.02C"/>
    <property type="match status" value="1"/>
</dbReference>
<proteinExistence type="predicted"/>
<comment type="caution">
    <text evidence="2">The sequence shown here is derived from an EMBL/GenBank/DDBJ whole genome shotgun (WGS) entry which is preliminary data.</text>
</comment>
<dbReference type="EMBL" id="PVWQ01000010">
    <property type="protein sequence ID" value="RDW70561.1"/>
    <property type="molecule type" value="Genomic_DNA"/>
</dbReference>
<protein>
    <recommendedName>
        <fullName evidence="1">Enoyl reductase (ER) domain-containing protein</fullName>
    </recommendedName>
</protein>
<feature type="domain" description="Enoyl reductase (ER)" evidence="1">
    <location>
        <begin position="18"/>
        <end position="272"/>
    </location>
</feature>
<dbReference type="SMART" id="SM00829">
    <property type="entry name" value="PKS_ER"/>
    <property type="match status" value="1"/>
</dbReference>
<evidence type="ECO:0000313" key="3">
    <source>
        <dbReference type="Proteomes" id="UP000256690"/>
    </source>
</evidence>
<dbReference type="STRING" id="1810919.A0A3D8R9J6"/>
<dbReference type="Pfam" id="PF13602">
    <property type="entry name" value="ADH_zinc_N_2"/>
    <property type="match status" value="1"/>
</dbReference>
<gene>
    <name evidence="2" type="ORF">DSM5745_08072</name>
</gene>
<dbReference type="Gene3D" id="3.90.180.10">
    <property type="entry name" value="Medium-chain alcohol dehydrogenases, catalytic domain"/>
    <property type="match status" value="1"/>
</dbReference>
<dbReference type="PANTHER" id="PTHR44013:SF5">
    <property type="entry name" value="OXIDOREDUCTASE, PUTATIVE (AFU_ORTHOLOGUE AFUA_5G01290)-RELATED"/>
    <property type="match status" value="1"/>
</dbReference>
<accession>A0A3D8R9J6</accession>
<dbReference type="InterPro" id="IPR036291">
    <property type="entry name" value="NAD(P)-bd_dom_sf"/>
</dbReference>
<sequence>MSEVRISAAQKPEIITCNDVAGTVITAPPHSPFAPGSQVYARTSYWRPGDARDYTVATGDELALRPPNLSWVESAAVPLSAETAWQALFVQAGIGGFGDRAWEGKRVLVTAASGGVGVWLVQIGALSGATVIGTCSGRNAEFVRGLGAAEVLDYRTVDFKSWGGKEGNQVDLVVDCVGGKALEDAWWTLKEGGTILGIVQPPGQRRPGGLEVKNVVDKFFIMTPSGKDLQEVTKLIEQRKAWPVVDSVWALEQFEHGYARLESGHARGKVVFDLMLNVRK</sequence>
<keyword evidence="3" id="KW-1185">Reference proteome</keyword>
<dbReference type="Gene3D" id="3.40.50.720">
    <property type="entry name" value="NAD(P)-binding Rossmann-like Domain"/>
    <property type="match status" value="1"/>
</dbReference>
<dbReference type="InterPro" id="IPR020843">
    <property type="entry name" value="ER"/>
</dbReference>
<evidence type="ECO:0000259" key="1">
    <source>
        <dbReference type="SMART" id="SM00829"/>
    </source>
</evidence>
<reference evidence="2 3" key="1">
    <citation type="journal article" date="2018" name="IMA Fungus">
        <title>IMA Genome-F 9: Draft genome sequence of Annulohypoxylon stygium, Aspergillus mulundensis, Berkeleyomyces basicola (syn. Thielaviopsis basicola), Ceratocystis smalleyi, two Cercospora beticola strains, Coleophoma cylindrospora, Fusarium fracticaudum, Phialophora cf. hyalina, and Morchella septimelata.</title>
        <authorList>
            <person name="Wingfield B.D."/>
            <person name="Bills G.F."/>
            <person name="Dong Y."/>
            <person name="Huang W."/>
            <person name="Nel W.J."/>
            <person name="Swalarsk-Parry B.S."/>
            <person name="Vaghefi N."/>
            <person name="Wilken P.M."/>
            <person name="An Z."/>
            <person name="de Beer Z.W."/>
            <person name="De Vos L."/>
            <person name="Chen L."/>
            <person name="Duong T.A."/>
            <person name="Gao Y."/>
            <person name="Hammerbacher A."/>
            <person name="Kikkert J.R."/>
            <person name="Li Y."/>
            <person name="Li H."/>
            <person name="Li K."/>
            <person name="Li Q."/>
            <person name="Liu X."/>
            <person name="Ma X."/>
            <person name="Naidoo K."/>
            <person name="Pethybridge S.J."/>
            <person name="Sun J."/>
            <person name="Steenkamp E.T."/>
            <person name="van der Nest M.A."/>
            <person name="van Wyk S."/>
            <person name="Wingfield M.J."/>
            <person name="Xiong C."/>
            <person name="Yue Q."/>
            <person name="Zhang X."/>
        </authorList>
    </citation>
    <scope>NUCLEOTIDE SEQUENCE [LARGE SCALE GENOMIC DNA]</scope>
    <source>
        <strain evidence="2 3">DSM 5745</strain>
    </source>
</reference>
<organism evidence="2 3">
    <name type="scientific">Aspergillus mulundensis</name>
    <dbReference type="NCBI Taxonomy" id="1810919"/>
    <lineage>
        <taxon>Eukaryota</taxon>
        <taxon>Fungi</taxon>
        <taxon>Dikarya</taxon>
        <taxon>Ascomycota</taxon>
        <taxon>Pezizomycotina</taxon>
        <taxon>Eurotiomycetes</taxon>
        <taxon>Eurotiomycetidae</taxon>
        <taxon>Eurotiales</taxon>
        <taxon>Aspergillaceae</taxon>
        <taxon>Aspergillus</taxon>
        <taxon>Aspergillus subgen. Nidulantes</taxon>
    </lineage>
</organism>
<dbReference type="CDD" id="cd05289">
    <property type="entry name" value="MDR_like_2"/>
    <property type="match status" value="1"/>
</dbReference>
<name>A0A3D8R9J6_9EURO</name>
<dbReference type="SUPFAM" id="SSF51735">
    <property type="entry name" value="NAD(P)-binding Rossmann-fold domains"/>
    <property type="match status" value="1"/>
</dbReference>
<dbReference type="Proteomes" id="UP000256690">
    <property type="component" value="Unassembled WGS sequence"/>
</dbReference>
<dbReference type="GeneID" id="38118442"/>
<dbReference type="AlphaFoldDB" id="A0A3D8R9J6"/>
<dbReference type="OrthoDB" id="3509362at2759"/>
<dbReference type="SUPFAM" id="SSF50129">
    <property type="entry name" value="GroES-like"/>
    <property type="match status" value="1"/>
</dbReference>
<evidence type="ECO:0000313" key="2">
    <source>
        <dbReference type="EMBL" id="RDW70561.1"/>
    </source>
</evidence>